<dbReference type="PANTHER" id="PTHR42646">
    <property type="entry name" value="FLAP ENDONUCLEASE XNI"/>
    <property type="match status" value="1"/>
</dbReference>
<dbReference type="InterPro" id="IPR036279">
    <property type="entry name" value="5-3_exonuclease_C_sf"/>
</dbReference>
<feature type="domain" description="5'-3' exonuclease" evidence="4">
    <location>
        <begin position="5"/>
        <end position="270"/>
    </location>
</feature>
<evidence type="ECO:0000256" key="1">
    <source>
        <dbReference type="ARBA" id="ARBA00022722"/>
    </source>
</evidence>
<dbReference type="SUPFAM" id="SSF88723">
    <property type="entry name" value="PIN domain-like"/>
    <property type="match status" value="1"/>
</dbReference>
<dbReference type="InterPro" id="IPR038969">
    <property type="entry name" value="FEN"/>
</dbReference>
<dbReference type="RefSeq" id="WP_096328652.1">
    <property type="nucleotide sequence ID" value="NZ_FOMX01000026.1"/>
</dbReference>
<evidence type="ECO:0000259" key="4">
    <source>
        <dbReference type="SMART" id="SM00475"/>
    </source>
</evidence>
<dbReference type="Pfam" id="PF01367">
    <property type="entry name" value="5_3_exonuc"/>
    <property type="match status" value="1"/>
</dbReference>
<dbReference type="CDD" id="cd09898">
    <property type="entry name" value="H3TH_53EXO"/>
    <property type="match status" value="1"/>
</dbReference>
<keyword evidence="2" id="KW-0378">Hydrolase</keyword>
<protein>
    <submittedName>
        <fullName evidence="5">5'-3' exonuclease</fullName>
    </submittedName>
</protein>
<dbReference type="GO" id="GO:0003677">
    <property type="term" value="F:DNA binding"/>
    <property type="evidence" value="ECO:0007669"/>
    <property type="project" value="UniProtKB-KW"/>
</dbReference>
<dbReference type="Pfam" id="PF02739">
    <property type="entry name" value="5_3_exonuc_N"/>
    <property type="match status" value="1"/>
</dbReference>
<dbReference type="AlphaFoldDB" id="A0A1I2FE20"/>
<reference evidence="6" key="1">
    <citation type="submission" date="2016-10" db="EMBL/GenBank/DDBJ databases">
        <authorList>
            <person name="Varghese N."/>
            <person name="Submissions S."/>
        </authorList>
    </citation>
    <scope>NUCLEOTIDE SEQUENCE [LARGE SCALE GENOMIC DNA]</scope>
    <source>
        <strain evidence="6">ATCC 25963</strain>
    </source>
</reference>
<dbReference type="FunFam" id="1.10.150.20:FF:000003">
    <property type="entry name" value="DNA polymerase I"/>
    <property type="match status" value="1"/>
</dbReference>
<dbReference type="Gene3D" id="1.10.150.20">
    <property type="entry name" value="5' to 3' exonuclease, C-terminal subdomain"/>
    <property type="match status" value="1"/>
</dbReference>
<dbReference type="EMBL" id="FOMX01000026">
    <property type="protein sequence ID" value="SFF02820.1"/>
    <property type="molecule type" value="Genomic_DNA"/>
</dbReference>
<dbReference type="SMART" id="SM00279">
    <property type="entry name" value="HhH2"/>
    <property type="match status" value="1"/>
</dbReference>
<dbReference type="InterPro" id="IPR002421">
    <property type="entry name" value="5-3_exonuclease"/>
</dbReference>
<proteinExistence type="predicted"/>
<evidence type="ECO:0000256" key="2">
    <source>
        <dbReference type="ARBA" id="ARBA00022801"/>
    </source>
</evidence>
<gene>
    <name evidence="5" type="ORF">SAMN02745121_06552</name>
</gene>
<dbReference type="SUPFAM" id="SSF47807">
    <property type="entry name" value="5' to 3' exonuclease, C-terminal subdomain"/>
    <property type="match status" value="1"/>
</dbReference>
<keyword evidence="3" id="KW-0238">DNA-binding</keyword>
<dbReference type="GO" id="GO:0033567">
    <property type="term" value="P:DNA replication, Okazaki fragment processing"/>
    <property type="evidence" value="ECO:0007669"/>
    <property type="project" value="InterPro"/>
</dbReference>
<dbReference type="GO" id="GO:0017108">
    <property type="term" value="F:5'-flap endonuclease activity"/>
    <property type="evidence" value="ECO:0007669"/>
    <property type="project" value="InterPro"/>
</dbReference>
<dbReference type="InterPro" id="IPR008918">
    <property type="entry name" value="HhH2"/>
</dbReference>
<evidence type="ECO:0000313" key="5">
    <source>
        <dbReference type="EMBL" id="SFF02820.1"/>
    </source>
</evidence>
<dbReference type="OrthoDB" id="9806424at2"/>
<dbReference type="Proteomes" id="UP000199400">
    <property type="component" value="Unassembled WGS sequence"/>
</dbReference>
<keyword evidence="6" id="KW-1185">Reference proteome</keyword>
<sequence length="303" mass="31924">MSLGACPEVWVIDATALLFRAYYGMPARLSPAGEHVGAVLGLGHLLRGLLRRAPERVVLVFDAGRLTFRNRIDPRYKANRGEPPPDLAPQFELARRFGAAAGFVSLSVPDYEADDLMATLARSAAAAGLRTRLLSVDKDLCQLVRDEPPGVVLEDPRTQATCDAAGVLQRMGVRPSQVVDYLALVGDTSDNVPGVPGVGPKAAQALIAAFGDLDALYDSLGRVAALPLRGAKGLAAKLEAGREAAFLARALVRLHDAVPLGALDLHAHTRWCGPRDDADEFFAALGSPGALRGLRSIAAQAGA</sequence>
<dbReference type="Gene3D" id="3.40.50.1010">
    <property type="entry name" value="5'-nuclease"/>
    <property type="match status" value="1"/>
</dbReference>
<dbReference type="STRING" id="54.SAMN02745121_06552"/>
<keyword evidence="5" id="KW-0269">Exonuclease</keyword>
<organism evidence="5 6">
    <name type="scientific">Nannocystis exedens</name>
    <dbReference type="NCBI Taxonomy" id="54"/>
    <lineage>
        <taxon>Bacteria</taxon>
        <taxon>Pseudomonadati</taxon>
        <taxon>Myxococcota</taxon>
        <taxon>Polyangia</taxon>
        <taxon>Nannocystales</taxon>
        <taxon>Nannocystaceae</taxon>
        <taxon>Nannocystis</taxon>
    </lineage>
</organism>
<evidence type="ECO:0000256" key="3">
    <source>
        <dbReference type="ARBA" id="ARBA00023125"/>
    </source>
</evidence>
<evidence type="ECO:0000313" key="6">
    <source>
        <dbReference type="Proteomes" id="UP000199400"/>
    </source>
</evidence>
<dbReference type="InterPro" id="IPR029060">
    <property type="entry name" value="PIN-like_dom_sf"/>
</dbReference>
<dbReference type="InterPro" id="IPR020045">
    <property type="entry name" value="DNA_polI_H3TH"/>
</dbReference>
<accession>A0A1I2FE20</accession>
<dbReference type="SMART" id="SM00475">
    <property type="entry name" value="53EXOc"/>
    <property type="match status" value="1"/>
</dbReference>
<dbReference type="GO" id="GO:0008409">
    <property type="term" value="F:5'-3' exonuclease activity"/>
    <property type="evidence" value="ECO:0007669"/>
    <property type="project" value="InterPro"/>
</dbReference>
<dbReference type="InterPro" id="IPR020046">
    <property type="entry name" value="5-3_exonucl_a-hlix_arch_N"/>
</dbReference>
<dbReference type="PANTHER" id="PTHR42646:SF2">
    <property type="entry name" value="5'-3' EXONUCLEASE FAMILY PROTEIN"/>
    <property type="match status" value="1"/>
</dbReference>
<dbReference type="CDD" id="cd09859">
    <property type="entry name" value="PIN_53EXO"/>
    <property type="match status" value="1"/>
</dbReference>
<keyword evidence="1" id="KW-0540">Nuclease</keyword>
<name>A0A1I2FE20_9BACT</name>